<dbReference type="AlphaFoldDB" id="A0AA88AXY7"/>
<proteinExistence type="predicted"/>
<comment type="caution">
    <text evidence="2">The sequence shown here is derived from an EMBL/GenBank/DDBJ whole genome shotgun (WGS) entry which is preliminary data.</text>
</comment>
<gene>
    <name evidence="2" type="ORF">TIFTF001_024367</name>
</gene>
<organism evidence="2 3">
    <name type="scientific">Ficus carica</name>
    <name type="common">Common fig</name>
    <dbReference type="NCBI Taxonomy" id="3494"/>
    <lineage>
        <taxon>Eukaryota</taxon>
        <taxon>Viridiplantae</taxon>
        <taxon>Streptophyta</taxon>
        <taxon>Embryophyta</taxon>
        <taxon>Tracheophyta</taxon>
        <taxon>Spermatophyta</taxon>
        <taxon>Magnoliopsida</taxon>
        <taxon>eudicotyledons</taxon>
        <taxon>Gunneridae</taxon>
        <taxon>Pentapetalae</taxon>
        <taxon>rosids</taxon>
        <taxon>fabids</taxon>
        <taxon>Rosales</taxon>
        <taxon>Moraceae</taxon>
        <taxon>Ficeae</taxon>
        <taxon>Ficus</taxon>
    </lineage>
</organism>
<name>A0AA88AXY7_FICCA</name>
<dbReference type="Proteomes" id="UP001187192">
    <property type="component" value="Unassembled WGS sequence"/>
</dbReference>
<reference evidence="2" key="1">
    <citation type="submission" date="2023-07" db="EMBL/GenBank/DDBJ databases">
        <title>draft genome sequence of fig (Ficus carica).</title>
        <authorList>
            <person name="Takahashi T."/>
            <person name="Nishimura K."/>
        </authorList>
    </citation>
    <scope>NUCLEOTIDE SEQUENCE</scope>
</reference>
<evidence type="ECO:0000256" key="1">
    <source>
        <dbReference type="SAM" id="MobiDB-lite"/>
    </source>
</evidence>
<dbReference type="EMBL" id="BTGU01000056">
    <property type="protein sequence ID" value="GMN55246.1"/>
    <property type="molecule type" value="Genomic_DNA"/>
</dbReference>
<evidence type="ECO:0000313" key="3">
    <source>
        <dbReference type="Proteomes" id="UP001187192"/>
    </source>
</evidence>
<evidence type="ECO:0000313" key="2">
    <source>
        <dbReference type="EMBL" id="GMN55246.1"/>
    </source>
</evidence>
<feature type="compositionally biased region" description="Basic and acidic residues" evidence="1">
    <location>
        <begin position="1"/>
        <end position="16"/>
    </location>
</feature>
<feature type="region of interest" description="Disordered" evidence="1">
    <location>
        <begin position="1"/>
        <end position="60"/>
    </location>
</feature>
<accession>A0AA88AXY7</accession>
<keyword evidence="3" id="KW-1185">Reference proteome</keyword>
<sequence length="95" mass="10308">MMHALDENRRKGESKPTLKNPSDTVSACSFGKGRRSWTSFGNPYRPLMSDKSSSVKTERGFDVRKNDSALRRGGGLLSRAIGGIDKTHAPDVVAG</sequence>
<feature type="compositionally biased region" description="Polar residues" evidence="1">
    <location>
        <begin position="17"/>
        <end position="27"/>
    </location>
</feature>
<protein>
    <submittedName>
        <fullName evidence="2">Uncharacterized protein</fullName>
    </submittedName>
</protein>